<feature type="transmembrane region" description="Helical" evidence="6">
    <location>
        <begin position="491"/>
        <end position="515"/>
    </location>
</feature>
<dbReference type="CDD" id="cd00038">
    <property type="entry name" value="CAP_ED"/>
    <property type="match status" value="1"/>
</dbReference>
<dbReference type="SUPFAM" id="SSF51206">
    <property type="entry name" value="cAMP-binding domain-like"/>
    <property type="match status" value="1"/>
</dbReference>
<keyword evidence="4 6" id="KW-0472">Membrane</keyword>
<dbReference type="InterPro" id="IPR014710">
    <property type="entry name" value="RmlC-like_jellyroll"/>
</dbReference>
<dbReference type="PANTHER" id="PTHR43310:SF2">
    <property type="entry name" value="SLC26A_SULP TRANSPORTER DOMAIN-CONTAINING PROTEIN"/>
    <property type="match status" value="1"/>
</dbReference>
<feature type="domain" description="Cyclic nucleotide-binding" evidence="7">
    <location>
        <begin position="787"/>
        <end position="943"/>
    </location>
</feature>
<comment type="subcellular location">
    <subcellularLocation>
        <location evidence="1">Membrane</location>
        <topology evidence="1">Multi-pass membrane protein</topology>
    </subcellularLocation>
</comment>
<evidence type="ECO:0000313" key="8">
    <source>
        <dbReference type="EMBL" id="KAJ0395928.1"/>
    </source>
</evidence>
<feature type="transmembrane region" description="Helical" evidence="6">
    <location>
        <begin position="180"/>
        <end position="202"/>
    </location>
</feature>
<evidence type="ECO:0000256" key="5">
    <source>
        <dbReference type="SAM" id="MobiDB-lite"/>
    </source>
</evidence>
<reference evidence="8" key="1">
    <citation type="submission" date="2021-12" db="EMBL/GenBank/DDBJ databases">
        <title>Prjna785345.</title>
        <authorList>
            <person name="Rujirawat T."/>
            <person name="Krajaejun T."/>
        </authorList>
    </citation>
    <scope>NUCLEOTIDE SEQUENCE</scope>
    <source>
        <strain evidence="8">Pi057C3</strain>
    </source>
</reference>
<proteinExistence type="predicted"/>
<dbReference type="InterPro" id="IPR000595">
    <property type="entry name" value="cNMP-bd_dom"/>
</dbReference>
<sequence length="957" mass="104182">MRQSTAPATTTKHMTNAPLAHRRRSSSTSRDVLPRGSSASAMPTFAMLQQMDDVLSGAAAKADAAVAAAPLKARRGTKRRVAEGAVQAVITGIIIAIVLTPVMIGFATMIYGHPEFESVMPMLTKLIFVSSVAHQLVITVLSPLPFAIAQTQDAGLIFLSSMAVSIMTELGPTVPMAERIATVVVHLSICASLVGIGLMVLGRMRLASFVQYLPTPVIGGYLAFIGFFMVKGGLTLMTGANLSGGIGAWAQLLTVHNLALLAPGAICGVLLVAVTARFQHFAVFPCCLVLMPVLFFIALWTTGHSMEDARAYGYFSPDTTTISLVEVYKLFDFSSIHWEVMFPRQLPTLLSMFLVIAFASSLDIASICMGTSSAMDYNEQLRTVGACNLASGLVGGYTGSYIFSQTVFSYRFHPAQLEEEYPGFSRLVGLTLALCELAIAMTPFSLTTVVPKFLFGSVMIFIGVDLLKTWLFEVYTKLLMAEYATVLATFIFLNMFGVQLGLAAGIALAAACFLVEYSRTQAVRVVQKSSNVIRNADQHELLYSHVSESAPVSLSSSSLSSSRHAALLRAHPIVTFELHGHIFFGSATRIQKCVKRAVYVRPPRKPRKETYESEERLPLLGGGGSTSNGSTDSVGIKVSDVSKLVSLAGKPCPDRYRGRTRFVVFNFAQVTGMDATAARTCFLPLKVLFRRHKIAVVYCGMSAGVEFLLRANDVLPGSQTEEDSPNLCHITSDLDLALDWCEQQIILSAARKKSFESGRSLQALLPMATQELSVAQVCHAFISPERRFAVATRTAIGQVAELFTTERWQPHDRIFSIEDDADKWYILLRGQVTLYTRQESSNSVGSPLADHLTTPSSHRRHRAAAQHGQHWVDGSFDCELVGRVRAGCIFGDMDYVLRQSRSIDAVCTAPDTVTAVISRQRVDELISSRPEIACVLQEVVLRASYMTLAEKLHSIVV</sequence>
<name>A0AAD5LDB4_PYTIN</name>
<evidence type="ECO:0000256" key="3">
    <source>
        <dbReference type="ARBA" id="ARBA00022989"/>
    </source>
</evidence>
<feature type="transmembrane region" description="Helical" evidence="6">
    <location>
        <begin position="209"/>
        <end position="229"/>
    </location>
</feature>
<evidence type="ECO:0000313" key="9">
    <source>
        <dbReference type="Proteomes" id="UP001209570"/>
    </source>
</evidence>
<keyword evidence="2 6" id="KW-0812">Transmembrane</keyword>
<organism evidence="8 9">
    <name type="scientific">Pythium insidiosum</name>
    <name type="common">Pythiosis disease agent</name>
    <dbReference type="NCBI Taxonomy" id="114742"/>
    <lineage>
        <taxon>Eukaryota</taxon>
        <taxon>Sar</taxon>
        <taxon>Stramenopiles</taxon>
        <taxon>Oomycota</taxon>
        <taxon>Peronosporomycetes</taxon>
        <taxon>Pythiales</taxon>
        <taxon>Pythiaceae</taxon>
        <taxon>Pythium</taxon>
    </lineage>
</organism>
<feature type="transmembrane region" description="Helical" evidence="6">
    <location>
        <begin position="249"/>
        <end position="274"/>
    </location>
</feature>
<evidence type="ECO:0000256" key="6">
    <source>
        <dbReference type="SAM" id="Phobius"/>
    </source>
</evidence>
<feature type="compositionally biased region" description="Polar residues" evidence="5">
    <location>
        <begin position="1"/>
        <end position="14"/>
    </location>
</feature>
<feature type="transmembrane region" description="Helical" evidence="6">
    <location>
        <begin position="453"/>
        <end position="471"/>
    </location>
</feature>
<feature type="transmembrane region" description="Helical" evidence="6">
    <location>
        <begin position="349"/>
        <end position="369"/>
    </location>
</feature>
<dbReference type="Pfam" id="PF00916">
    <property type="entry name" value="Sulfate_transp"/>
    <property type="match status" value="1"/>
</dbReference>
<dbReference type="InterPro" id="IPR002645">
    <property type="entry name" value="STAS_dom"/>
</dbReference>
<feature type="compositionally biased region" description="Basic and acidic residues" evidence="5">
    <location>
        <begin position="608"/>
        <end position="617"/>
    </location>
</feature>
<gene>
    <name evidence="8" type="ORF">P43SY_009333</name>
</gene>
<dbReference type="InterPro" id="IPR052706">
    <property type="entry name" value="Membrane-Transporter-like"/>
</dbReference>
<dbReference type="GO" id="GO:0016020">
    <property type="term" value="C:membrane"/>
    <property type="evidence" value="ECO:0007669"/>
    <property type="project" value="UniProtKB-SubCell"/>
</dbReference>
<dbReference type="Pfam" id="PF01740">
    <property type="entry name" value="STAS"/>
    <property type="match status" value="1"/>
</dbReference>
<dbReference type="EMBL" id="JAKCXM010000318">
    <property type="protein sequence ID" value="KAJ0395928.1"/>
    <property type="molecule type" value="Genomic_DNA"/>
</dbReference>
<feature type="transmembrane region" description="Helical" evidence="6">
    <location>
        <begin position="381"/>
        <end position="403"/>
    </location>
</feature>
<dbReference type="InterPro" id="IPR036513">
    <property type="entry name" value="STAS_dom_sf"/>
</dbReference>
<dbReference type="InterPro" id="IPR018490">
    <property type="entry name" value="cNMP-bd_dom_sf"/>
</dbReference>
<dbReference type="PANTHER" id="PTHR43310">
    <property type="entry name" value="SULFATE TRANSPORTER YBAR-RELATED"/>
    <property type="match status" value="1"/>
</dbReference>
<feature type="transmembrane region" description="Helical" evidence="6">
    <location>
        <begin position="281"/>
        <end position="300"/>
    </location>
</feature>
<protein>
    <recommendedName>
        <fullName evidence="7">Cyclic nucleotide-binding domain-containing protein</fullName>
    </recommendedName>
</protein>
<dbReference type="Gene3D" id="3.30.750.24">
    <property type="entry name" value="STAS domain"/>
    <property type="match status" value="1"/>
</dbReference>
<feature type="region of interest" description="Disordered" evidence="5">
    <location>
        <begin position="1"/>
        <end position="38"/>
    </location>
</feature>
<feature type="region of interest" description="Disordered" evidence="5">
    <location>
        <begin position="605"/>
        <end position="632"/>
    </location>
</feature>
<accession>A0AAD5LDB4</accession>
<comment type="caution">
    <text evidence="8">The sequence shown here is derived from an EMBL/GenBank/DDBJ whole genome shotgun (WGS) entry which is preliminary data.</text>
</comment>
<evidence type="ECO:0000256" key="4">
    <source>
        <dbReference type="ARBA" id="ARBA00023136"/>
    </source>
</evidence>
<keyword evidence="3 6" id="KW-1133">Transmembrane helix</keyword>
<feature type="transmembrane region" description="Helical" evidence="6">
    <location>
        <begin position="84"/>
        <end position="111"/>
    </location>
</feature>
<evidence type="ECO:0000256" key="2">
    <source>
        <dbReference type="ARBA" id="ARBA00022692"/>
    </source>
</evidence>
<dbReference type="SUPFAM" id="SSF52091">
    <property type="entry name" value="SpoIIaa-like"/>
    <property type="match status" value="1"/>
</dbReference>
<evidence type="ECO:0000256" key="1">
    <source>
        <dbReference type="ARBA" id="ARBA00004141"/>
    </source>
</evidence>
<dbReference type="InterPro" id="IPR011547">
    <property type="entry name" value="SLC26A/SulP_dom"/>
</dbReference>
<dbReference type="Proteomes" id="UP001209570">
    <property type="component" value="Unassembled WGS sequence"/>
</dbReference>
<dbReference type="PROSITE" id="PS50042">
    <property type="entry name" value="CNMP_BINDING_3"/>
    <property type="match status" value="1"/>
</dbReference>
<feature type="transmembrane region" description="Helical" evidence="6">
    <location>
        <begin position="123"/>
        <end position="144"/>
    </location>
</feature>
<keyword evidence="9" id="KW-1185">Reference proteome</keyword>
<dbReference type="AlphaFoldDB" id="A0AAD5LDB4"/>
<feature type="transmembrane region" description="Helical" evidence="6">
    <location>
        <begin position="156"/>
        <end position="174"/>
    </location>
</feature>
<dbReference type="Gene3D" id="2.60.120.10">
    <property type="entry name" value="Jelly Rolls"/>
    <property type="match status" value="1"/>
</dbReference>
<evidence type="ECO:0000259" key="7">
    <source>
        <dbReference type="PROSITE" id="PS50042"/>
    </source>
</evidence>